<reference evidence="4 5" key="1">
    <citation type="submission" date="2015-11" db="EMBL/GenBank/DDBJ databases">
        <title>A Two-component Flavoprotein Monooxygenase System MeaXY Responsible for para-Hydroxylation of 2-Methyl-6-ethylaniline and 2,6-Diethylaniline in Sphingobium baderi DE-13.</title>
        <authorList>
            <person name="Cheng M."/>
            <person name="Meng Q."/>
            <person name="Yang Y."/>
            <person name="Chu C."/>
            <person name="Yan X."/>
            <person name="He J."/>
            <person name="Li S."/>
        </authorList>
    </citation>
    <scope>NUCLEOTIDE SEQUENCE [LARGE SCALE GENOMIC DNA]</scope>
    <source>
        <strain evidence="4 5">DE-13</strain>
        <plasmid evidence="5">Plasmid pDE2</plasmid>
    </source>
</reference>
<keyword evidence="5" id="KW-1185">Reference proteome</keyword>
<dbReference type="InterPro" id="IPR006328">
    <property type="entry name" value="2-HAD"/>
</dbReference>
<dbReference type="Gene3D" id="3.40.50.1000">
    <property type="entry name" value="HAD superfamily/HAD-like"/>
    <property type="match status" value="1"/>
</dbReference>
<dbReference type="InterPro" id="IPR051540">
    <property type="entry name" value="S-2-haloacid_dehalogenase"/>
</dbReference>
<dbReference type="Gene3D" id="1.10.150.240">
    <property type="entry name" value="Putative phosphatase, domain 2"/>
    <property type="match status" value="1"/>
</dbReference>
<evidence type="ECO:0000256" key="1">
    <source>
        <dbReference type="ARBA" id="ARBA00008106"/>
    </source>
</evidence>
<evidence type="ECO:0000256" key="2">
    <source>
        <dbReference type="ARBA" id="ARBA00022801"/>
    </source>
</evidence>
<name>A0A0S3F633_9SPHN</name>
<evidence type="ECO:0000313" key="4">
    <source>
        <dbReference type="EMBL" id="ALR23122.1"/>
    </source>
</evidence>
<comment type="similarity">
    <text evidence="1 3">Belongs to the HAD-like hydrolase superfamily. S-2-haloalkanoic acid dehalogenase family.</text>
</comment>
<comment type="function">
    <text evidence="3">Catalyzes the hydrolytic dehalogenation of small (S)-2-haloalkanoic acids to yield the corresponding (R)-2-hydroxyalkanoic acids.</text>
</comment>
<dbReference type="AlphaFoldDB" id="A0A0S3F633"/>
<keyword evidence="4" id="KW-0614">Plasmid</keyword>
<dbReference type="InterPro" id="IPR006439">
    <property type="entry name" value="HAD-SF_hydro_IA"/>
</dbReference>
<dbReference type="SFLD" id="SFLDS00003">
    <property type="entry name" value="Haloacid_Dehalogenase"/>
    <property type="match status" value="1"/>
</dbReference>
<dbReference type="PANTHER" id="PTHR43316:SF3">
    <property type="entry name" value="HALOACID DEHALOGENASE, TYPE II (AFU_ORTHOLOGUE AFUA_2G07750)-RELATED"/>
    <property type="match status" value="1"/>
</dbReference>
<dbReference type="PANTHER" id="PTHR43316">
    <property type="entry name" value="HYDROLASE, HALOACID DELAHOGENASE-RELATED"/>
    <property type="match status" value="1"/>
</dbReference>
<evidence type="ECO:0000313" key="5">
    <source>
        <dbReference type="Proteomes" id="UP000056968"/>
    </source>
</evidence>
<keyword evidence="2 3" id="KW-0378">Hydrolase</keyword>
<dbReference type="KEGG" id="sbd:ATN00_21665"/>
<dbReference type="SFLD" id="SFLDG01129">
    <property type="entry name" value="C1.5:_HAD__Beta-PGM__Phosphata"/>
    <property type="match status" value="1"/>
</dbReference>
<evidence type="ECO:0000256" key="3">
    <source>
        <dbReference type="RuleBase" id="RU368077"/>
    </source>
</evidence>
<protein>
    <recommendedName>
        <fullName evidence="3">(S)-2-haloacid dehalogenase</fullName>
        <ecNumber evidence="3">3.8.1.2</ecNumber>
    </recommendedName>
    <alternativeName>
        <fullName evidence="3">2-haloalkanoic acid dehalogenase</fullName>
    </alternativeName>
    <alternativeName>
        <fullName evidence="3">Halocarboxylic acid halidohydrolase</fullName>
    </alternativeName>
    <alternativeName>
        <fullName evidence="3">L-2-haloacid dehalogenase</fullName>
    </alternativeName>
</protein>
<accession>A0A0S3F633</accession>
<dbReference type="EMBL" id="CP013266">
    <property type="protein sequence ID" value="ALR23122.1"/>
    <property type="molecule type" value="Genomic_DNA"/>
</dbReference>
<gene>
    <name evidence="4" type="ORF">ATN00_21665</name>
</gene>
<dbReference type="Pfam" id="PF00702">
    <property type="entry name" value="Hydrolase"/>
    <property type="match status" value="1"/>
</dbReference>
<dbReference type="SUPFAM" id="SSF56784">
    <property type="entry name" value="HAD-like"/>
    <property type="match status" value="1"/>
</dbReference>
<dbReference type="InterPro" id="IPR023214">
    <property type="entry name" value="HAD_sf"/>
</dbReference>
<proteinExistence type="inferred from homology"/>
<comment type="catalytic activity">
    <reaction evidence="3">
        <text>an (S)-2-haloacid + H2O = a (2R)-2-hydroxycarboxylate + a halide anion + H(+)</text>
        <dbReference type="Rhea" id="RHEA:11192"/>
        <dbReference type="ChEBI" id="CHEBI:15377"/>
        <dbReference type="ChEBI" id="CHEBI:15378"/>
        <dbReference type="ChEBI" id="CHEBI:16042"/>
        <dbReference type="ChEBI" id="CHEBI:58314"/>
        <dbReference type="ChEBI" id="CHEBI:137405"/>
        <dbReference type="EC" id="3.8.1.2"/>
    </reaction>
</comment>
<dbReference type="CDD" id="cd02588">
    <property type="entry name" value="HAD_L2-DEX"/>
    <property type="match status" value="1"/>
</dbReference>
<dbReference type="InterPro" id="IPR036412">
    <property type="entry name" value="HAD-like_sf"/>
</dbReference>
<organism evidence="4 5">
    <name type="scientific">Sphingobium baderi</name>
    <dbReference type="NCBI Taxonomy" id="1332080"/>
    <lineage>
        <taxon>Bacteria</taxon>
        <taxon>Pseudomonadati</taxon>
        <taxon>Pseudomonadota</taxon>
        <taxon>Alphaproteobacteria</taxon>
        <taxon>Sphingomonadales</taxon>
        <taxon>Sphingomonadaceae</taxon>
        <taxon>Sphingobium</taxon>
    </lineage>
</organism>
<dbReference type="InterPro" id="IPR023198">
    <property type="entry name" value="PGP-like_dom2"/>
</dbReference>
<geneLocation type="plasmid" evidence="4 5">
    <name>pDE2</name>
</geneLocation>
<dbReference type="GO" id="GO:0018784">
    <property type="term" value="F:(S)-2-haloacid dehalogenase activity"/>
    <property type="evidence" value="ECO:0007669"/>
    <property type="project" value="UniProtKB-UniRule"/>
</dbReference>
<dbReference type="NCBIfam" id="TIGR01428">
    <property type="entry name" value="HAD_type_II"/>
    <property type="match status" value="1"/>
</dbReference>
<dbReference type="EC" id="3.8.1.2" evidence="3"/>
<dbReference type="NCBIfam" id="TIGR01493">
    <property type="entry name" value="HAD-SF-IA-v2"/>
    <property type="match status" value="1"/>
</dbReference>
<sequence length="223" mass="24718">MLVFDINETTLNIDYTSPVFERVFGDKAVLREWFAQLVLYSNAITLAGPYATFFELGKGVLKMLADIHRVSVKQSDIDELHHRFATMPPHPDVARGLTALKAQGFRLIAFTNSPPVKPSPAENAGLYRYFEREFSIDRVRRFKPAAQCYHMVAEELGVPMSACGMVAAHMWDTLGAQAAGFSGGALITRRVNAPLVVPNVPQPQIVVPDFVALASETAKVWRQ</sequence>
<dbReference type="Proteomes" id="UP000056968">
    <property type="component" value="Plasmid pDE2"/>
</dbReference>